<evidence type="ECO:0000256" key="1">
    <source>
        <dbReference type="ARBA" id="ARBA00022980"/>
    </source>
</evidence>
<evidence type="ECO:0000259" key="3">
    <source>
        <dbReference type="SMART" id="SM01403"/>
    </source>
</evidence>
<dbReference type="PANTHER" id="PTHR13473:SF0">
    <property type="entry name" value="LARGE RIBOSOMAL SUBUNIT PROTEIN ML48"/>
    <property type="match status" value="1"/>
</dbReference>
<comment type="caution">
    <text evidence="4">The sequence shown here is derived from an EMBL/GenBank/DDBJ whole genome shotgun (WGS) entry which is preliminary data.</text>
</comment>
<dbReference type="SMART" id="SM01403">
    <property type="entry name" value="Ribosomal_S10"/>
    <property type="match status" value="1"/>
</dbReference>
<keyword evidence="5" id="KW-1185">Reference proteome</keyword>
<dbReference type="Gene3D" id="3.30.70.600">
    <property type="entry name" value="Ribosomal protein S10 domain"/>
    <property type="match status" value="1"/>
</dbReference>
<protein>
    <recommendedName>
        <fullName evidence="3">Small ribosomal subunit protein uS10 domain-containing protein</fullName>
    </recommendedName>
</protein>
<dbReference type="SUPFAM" id="SSF54999">
    <property type="entry name" value="Ribosomal protein S10"/>
    <property type="match status" value="1"/>
</dbReference>
<keyword evidence="2" id="KW-0687">Ribonucleoprotein</keyword>
<dbReference type="InterPro" id="IPR027487">
    <property type="entry name" value="Ribosomal_mL48"/>
</dbReference>
<keyword evidence="1" id="KW-0689">Ribosomal protein</keyword>
<feature type="domain" description="Small ribosomal subunit protein uS10" evidence="3">
    <location>
        <begin position="69"/>
        <end position="164"/>
    </location>
</feature>
<dbReference type="InterPro" id="IPR027486">
    <property type="entry name" value="Ribosomal_uS10_dom"/>
</dbReference>
<gene>
    <name evidence="4" type="ORF">ODALV1_LOCUS14885</name>
</gene>
<dbReference type="Proteomes" id="UP001642540">
    <property type="component" value="Unassembled WGS sequence"/>
</dbReference>
<dbReference type="Pfam" id="PF00338">
    <property type="entry name" value="Ribosomal_S10"/>
    <property type="match status" value="1"/>
</dbReference>
<evidence type="ECO:0000313" key="4">
    <source>
        <dbReference type="EMBL" id="CAL8111273.1"/>
    </source>
</evidence>
<accession>A0ABP1QTI5</accession>
<evidence type="ECO:0000313" key="5">
    <source>
        <dbReference type="Proteomes" id="UP001642540"/>
    </source>
</evidence>
<name>A0ABP1QTI5_9HEXA</name>
<sequence>MQATSGIIRNLLGRKSKGLLTVKISEIKALGGAVSTSNWRHFQSSAVLNEGLGLGEPTDPEVPLYDAINIQVKGYDFAILEKFAKYVHNTADRVGLEVEDSWGTPCKNLKVTKLKPESTSVETDYLLSLYERNVQIVNVSASLLPIFVNIVEASIPAGVTMRVHPHLPEHTEIRYVPDLQLKELKTQLQDMRDSKEKK</sequence>
<reference evidence="4 5" key="1">
    <citation type="submission" date="2024-08" db="EMBL/GenBank/DDBJ databases">
        <authorList>
            <person name="Cucini C."/>
            <person name="Frati F."/>
        </authorList>
    </citation>
    <scope>NUCLEOTIDE SEQUENCE [LARGE SCALE GENOMIC DNA]</scope>
</reference>
<dbReference type="PANTHER" id="PTHR13473">
    <property type="entry name" value="MITOCHONDRIAL RIBOSOMAL PROTEIN L48"/>
    <property type="match status" value="1"/>
</dbReference>
<evidence type="ECO:0000256" key="2">
    <source>
        <dbReference type="ARBA" id="ARBA00023274"/>
    </source>
</evidence>
<dbReference type="InterPro" id="IPR036838">
    <property type="entry name" value="Ribosomal_uS10_dom_sf"/>
</dbReference>
<organism evidence="4 5">
    <name type="scientific">Orchesella dallaii</name>
    <dbReference type="NCBI Taxonomy" id="48710"/>
    <lineage>
        <taxon>Eukaryota</taxon>
        <taxon>Metazoa</taxon>
        <taxon>Ecdysozoa</taxon>
        <taxon>Arthropoda</taxon>
        <taxon>Hexapoda</taxon>
        <taxon>Collembola</taxon>
        <taxon>Entomobryomorpha</taxon>
        <taxon>Entomobryoidea</taxon>
        <taxon>Orchesellidae</taxon>
        <taxon>Orchesellinae</taxon>
        <taxon>Orchesella</taxon>
    </lineage>
</organism>
<dbReference type="EMBL" id="CAXLJM020000046">
    <property type="protein sequence ID" value="CAL8111273.1"/>
    <property type="molecule type" value="Genomic_DNA"/>
</dbReference>
<proteinExistence type="predicted"/>